<proteinExistence type="predicted"/>
<gene>
    <name evidence="1" type="ORF">COV85_02195</name>
</gene>
<name>A0A2H0KQK9_9BACT</name>
<protein>
    <submittedName>
        <fullName evidence="1">Uncharacterized protein</fullName>
    </submittedName>
</protein>
<evidence type="ECO:0000313" key="2">
    <source>
        <dbReference type="Proteomes" id="UP000231550"/>
    </source>
</evidence>
<sequence length="155" mass="18220">MELFFAKCEKRNFKKIPRTYSVKPLVKAGNFCIFPELAILEYFKKKGYRGLWVDAFHKKYWTNCDKKCSFDELESDCQKIVRGVEELNNGKISGCRDLIIWKGNKIKFVESKGKPCHDKIRKSQLDFKNGLMSAKFKEKDFTIIEWDFLKGNLGK</sequence>
<evidence type="ECO:0000313" key="1">
    <source>
        <dbReference type="EMBL" id="PIQ74422.1"/>
    </source>
</evidence>
<dbReference type="Proteomes" id="UP000231550">
    <property type="component" value="Unassembled WGS sequence"/>
</dbReference>
<comment type="caution">
    <text evidence="1">The sequence shown here is derived from an EMBL/GenBank/DDBJ whole genome shotgun (WGS) entry which is preliminary data.</text>
</comment>
<dbReference type="AlphaFoldDB" id="A0A2H0KQK9"/>
<accession>A0A2H0KQK9</accession>
<dbReference type="EMBL" id="PCVN01000053">
    <property type="protein sequence ID" value="PIQ74422.1"/>
    <property type="molecule type" value="Genomic_DNA"/>
</dbReference>
<reference evidence="1 2" key="1">
    <citation type="submission" date="2017-09" db="EMBL/GenBank/DDBJ databases">
        <title>Depth-based differentiation of microbial function through sediment-hosted aquifers and enrichment of novel symbionts in the deep terrestrial subsurface.</title>
        <authorList>
            <person name="Probst A.J."/>
            <person name="Ladd B."/>
            <person name="Jarett J.K."/>
            <person name="Geller-Mcgrath D.E."/>
            <person name="Sieber C.M."/>
            <person name="Emerson J.B."/>
            <person name="Anantharaman K."/>
            <person name="Thomas B.C."/>
            <person name="Malmstrom R."/>
            <person name="Stieglmeier M."/>
            <person name="Klingl A."/>
            <person name="Woyke T."/>
            <person name="Ryan C.M."/>
            <person name="Banfield J.F."/>
        </authorList>
    </citation>
    <scope>NUCLEOTIDE SEQUENCE [LARGE SCALE GENOMIC DNA]</scope>
    <source>
        <strain evidence="1">CG11_big_fil_rev_8_21_14_0_20_44_10</strain>
    </source>
</reference>
<organism evidence="1 2">
    <name type="scientific">Candidatus Portnoybacteria bacterium CG11_big_fil_rev_8_21_14_0_20_44_10</name>
    <dbReference type="NCBI Taxonomy" id="1974818"/>
    <lineage>
        <taxon>Bacteria</taxon>
        <taxon>Candidatus Portnoyibacteriota</taxon>
    </lineage>
</organism>